<gene>
    <name evidence="2" type="ORF">G3I71_21670</name>
</gene>
<dbReference type="InterPro" id="IPR038020">
    <property type="entry name" value="MbtH-like_sf"/>
</dbReference>
<organism evidence="2">
    <name type="scientific">Streptomyces sp. SID12501</name>
    <dbReference type="NCBI Taxonomy" id="2706042"/>
    <lineage>
        <taxon>Bacteria</taxon>
        <taxon>Bacillati</taxon>
        <taxon>Actinomycetota</taxon>
        <taxon>Actinomycetes</taxon>
        <taxon>Kitasatosporales</taxon>
        <taxon>Streptomycetaceae</taxon>
        <taxon>Streptomyces</taxon>
    </lineage>
</organism>
<dbReference type="SMART" id="SM00923">
    <property type="entry name" value="MbtH"/>
    <property type="match status" value="1"/>
</dbReference>
<dbReference type="PANTHER" id="PTHR38444">
    <property type="entry name" value="ENTEROBACTIN BIOSYNTHESIS PROTEIN YBDZ"/>
    <property type="match status" value="1"/>
</dbReference>
<evidence type="ECO:0000259" key="1">
    <source>
        <dbReference type="SMART" id="SM00923"/>
    </source>
</evidence>
<evidence type="ECO:0000313" key="2">
    <source>
        <dbReference type="EMBL" id="NEC88375.1"/>
    </source>
</evidence>
<dbReference type="SUPFAM" id="SSF160582">
    <property type="entry name" value="MbtH-like"/>
    <property type="match status" value="1"/>
</dbReference>
<sequence length="80" mass="8861">MMSNSIDDPNGRFFVVVNAEGQHSLWPESVQVPDGWTVSHSAADCASCIHFINTNWTDMRPLSLVAHMARTASSEKESVR</sequence>
<dbReference type="GO" id="GO:0019290">
    <property type="term" value="P:siderophore biosynthetic process"/>
    <property type="evidence" value="ECO:0007669"/>
    <property type="project" value="TreeGrafter"/>
</dbReference>
<reference evidence="2" key="1">
    <citation type="submission" date="2020-01" db="EMBL/GenBank/DDBJ databases">
        <title>Insect and environment-associated Actinomycetes.</title>
        <authorList>
            <person name="Currrie C."/>
            <person name="Chevrette M."/>
            <person name="Carlson C."/>
            <person name="Stubbendieck R."/>
            <person name="Wendt-Pienkowski E."/>
        </authorList>
    </citation>
    <scope>NUCLEOTIDE SEQUENCE</scope>
    <source>
        <strain evidence="2">SID12501</strain>
    </source>
</reference>
<dbReference type="GO" id="GO:0005829">
    <property type="term" value="C:cytosol"/>
    <property type="evidence" value="ECO:0007669"/>
    <property type="project" value="TreeGrafter"/>
</dbReference>
<comment type="caution">
    <text evidence="2">The sequence shown here is derived from an EMBL/GenBank/DDBJ whole genome shotgun (WGS) entry which is preliminary data.</text>
</comment>
<dbReference type="InterPro" id="IPR005153">
    <property type="entry name" value="MbtH-like_dom"/>
</dbReference>
<feature type="domain" description="MbtH-like" evidence="1">
    <location>
        <begin position="4"/>
        <end position="54"/>
    </location>
</feature>
<protein>
    <submittedName>
        <fullName evidence="2">MbtH family NRPS accessory protein</fullName>
    </submittedName>
</protein>
<dbReference type="EMBL" id="JAAGLU010000017">
    <property type="protein sequence ID" value="NEC88375.1"/>
    <property type="molecule type" value="Genomic_DNA"/>
</dbReference>
<accession>A0A6B3BVI7</accession>
<dbReference type="AlphaFoldDB" id="A0A6B3BVI7"/>
<dbReference type="InterPro" id="IPR037407">
    <property type="entry name" value="MLP_fam"/>
</dbReference>
<dbReference type="Pfam" id="PF03621">
    <property type="entry name" value="MbtH"/>
    <property type="match status" value="1"/>
</dbReference>
<dbReference type="PANTHER" id="PTHR38444:SF1">
    <property type="entry name" value="ENTEROBACTIN BIOSYNTHESIS PROTEIN YBDZ"/>
    <property type="match status" value="1"/>
</dbReference>
<proteinExistence type="predicted"/>
<name>A0A6B3BVI7_9ACTN</name>
<dbReference type="Gene3D" id="3.90.820.10">
    <property type="entry name" value="Structural Genomics, Unknown Function 30-nov-00 1gh9 Mol_id"/>
    <property type="match status" value="1"/>
</dbReference>